<name>A0A0S4QXG1_9ACTN</name>
<evidence type="ECO:0000256" key="7">
    <source>
        <dbReference type="ARBA" id="ARBA00047899"/>
    </source>
</evidence>
<sequence>MLGRYRLLGRLGAGGMGTVYLATPRAGQAGTTATATTTVGGASDAKAAAGSTTDRLVALKVIRAEFAQLPEYRSRFRREADLARRVARFCTAEVLDVVDPPDGAPYLVTEYVAGPTLYQAVAANGPLASGDLERVAVSVAAALTAIHGAGLVHRDLKPANVLLSSLGPRVIDFGVALAADSTSQVGERMVGTPAFMAPEQVTGTEVTGAADVFAWGGLVLFAGTGRLPFGDGPSPAQMFRVMHSDPNVAGLDPALTEVVRDAMRRDPRSRPSADELLSRLVRLGAVPAPGGGGLMASPAVAAAARDSASDWLTDLALVSPATPAAGTPASGTPAPATPAPGAAGRNTPPPGSPHAPAPGWADSGDRRSAEPDVTMVAPAGRPAAGSPQERPAARRGRRRVVPVLVVALATLLVAAGAAAVQLLPTGSDGRLPTAEATVRSTDGGSRDREEPGSTGPTVSTVSTGQPDDPSATAGDVGSSPAPGDMEGYRPGPPARRATVPNVVGEPIGRAEDRLRAAGFSHFQRDYRLDQAAVDVVTATDPVSGTSANTETIFILTVSSGRGHTTVSDFIGRTERDVRTGLASSGLKMNLVVNNGPSAQGAGLVEKTDPPAGTQVAFDTTVTVTIASTQVNVPDVVGRSRSDARTTLTGYGFDVVEQNQASDRPVGTVLSQSPASGLVTRGATVSLVLAGPPSGGSTDGSGGTAGSGTNPGSSDAPSTAR</sequence>
<dbReference type="EC" id="2.7.11.1" evidence="1"/>
<feature type="compositionally biased region" description="Low complexity" evidence="9">
    <location>
        <begin position="452"/>
        <end position="464"/>
    </location>
</feature>
<evidence type="ECO:0000256" key="1">
    <source>
        <dbReference type="ARBA" id="ARBA00012513"/>
    </source>
</evidence>
<dbReference type="AlphaFoldDB" id="A0A0S4QXG1"/>
<dbReference type="CDD" id="cd06577">
    <property type="entry name" value="PASTA_pknB"/>
    <property type="match status" value="3"/>
</dbReference>
<evidence type="ECO:0000313" key="13">
    <source>
        <dbReference type="EMBL" id="CUU59897.1"/>
    </source>
</evidence>
<dbReference type="InterPro" id="IPR005543">
    <property type="entry name" value="PASTA_dom"/>
</dbReference>
<accession>A0A0S4QXG1</accession>
<dbReference type="GO" id="GO:0005524">
    <property type="term" value="F:ATP binding"/>
    <property type="evidence" value="ECO:0007669"/>
    <property type="project" value="UniProtKB-KW"/>
</dbReference>
<proteinExistence type="predicted"/>
<evidence type="ECO:0000256" key="4">
    <source>
        <dbReference type="ARBA" id="ARBA00022741"/>
    </source>
</evidence>
<feature type="domain" description="PASTA" evidence="12">
    <location>
        <begin position="626"/>
        <end position="690"/>
    </location>
</feature>
<dbReference type="InterPro" id="IPR011009">
    <property type="entry name" value="Kinase-like_dom_sf"/>
</dbReference>
<dbReference type="InterPro" id="IPR000719">
    <property type="entry name" value="Prot_kinase_dom"/>
</dbReference>
<keyword evidence="2 13" id="KW-0723">Serine/threonine-protein kinase</keyword>
<evidence type="ECO:0000259" key="12">
    <source>
        <dbReference type="PROSITE" id="PS51178"/>
    </source>
</evidence>
<feature type="region of interest" description="Disordered" evidence="9">
    <location>
        <begin position="323"/>
        <end position="397"/>
    </location>
</feature>
<evidence type="ECO:0000256" key="5">
    <source>
        <dbReference type="ARBA" id="ARBA00022777"/>
    </source>
</evidence>
<evidence type="ECO:0000259" key="11">
    <source>
        <dbReference type="PROSITE" id="PS50011"/>
    </source>
</evidence>
<comment type="catalytic activity">
    <reaction evidence="7">
        <text>L-threonyl-[protein] + ATP = O-phospho-L-threonyl-[protein] + ADP + H(+)</text>
        <dbReference type="Rhea" id="RHEA:46608"/>
        <dbReference type="Rhea" id="RHEA-COMP:11060"/>
        <dbReference type="Rhea" id="RHEA-COMP:11605"/>
        <dbReference type="ChEBI" id="CHEBI:15378"/>
        <dbReference type="ChEBI" id="CHEBI:30013"/>
        <dbReference type="ChEBI" id="CHEBI:30616"/>
        <dbReference type="ChEBI" id="CHEBI:61977"/>
        <dbReference type="ChEBI" id="CHEBI:456216"/>
        <dbReference type="EC" id="2.7.11.1"/>
    </reaction>
</comment>
<dbReference type="GO" id="GO:0004674">
    <property type="term" value="F:protein serine/threonine kinase activity"/>
    <property type="evidence" value="ECO:0007669"/>
    <property type="project" value="UniProtKB-KW"/>
</dbReference>
<dbReference type="PROSITE" id="PS50011">
    <property type="entry name" value="PROTEIN_KINASE_DOM"/>
    <property type="match status" value="1"/>
</dbReference>
<dbReference type="RefSeq" id="WP_091284327.1">
    <property type="nucleotide sequence ID" value="NZ_FAOZ01000033.1"/>
</dbReference>
<dbReference type="Pfam" id="PF03793">
    <property type="entry name" value="PASTA"/>
    <property type="match status" value="2"/>
</dbReference>
<feature type="compositionally biased region" description="Gly residues" evidence="9">
    <location>
        <begin position="692"/>
        <end position="705"/>
    </location>
</feature>
<feature type="transmembrane region" description="Helical" evidence="10">
    <location>
        <begin position="400"/>
        <end position="423"/>
    </location>
</feature>
<evidence type="ECO:0000256" key="2">
    <source>
        <dbReference type="ARBA" id="ARBA00022527"/>
    </source>
</evidence>
<evidence type="ECO:0000256" key="8">
    <source>
        <dbReference type="ARBA" id="ARBA00048679"/>
    </source>
</evidence>
<dbReference type="SMART" id="SM00740">
    <property type="entry name" value="PASTA"/>
    <property type="match status" value="3"/>
</dbReference>
<keyword evidence="14" id="KW-1185">Reference proteome</keyword>
<dbReference type="Gene3D" id="3.30.200.20">
    <property type="entry name" value="Phosphorylase Kinase, domain 1"/>
    <property type="match status" value="1"/>
</dbReference>
<evidence type="ECO:0000313" key="14">
    <source>
        <dbReference type="Proteomes" id="UP000198802"/>
    </source>
</evidence>
<dbReference type="PROSITE" id="PS00108">
    <property type="entry name" value="PROTEIN_KINASE_ST"/>
    <property type="match status" value="1"/>
</dbReference>
<feature type="compositionally biased region" description="Pro residues" evidence="9">
    <location>
        <begin position="347"/>
        <end position="356"/>
    </location>
</feature>
<dbReference type="InterPro" id="IPR008271">
    <property type="entry name" value="Ser/Thr_kinase_AS"/>
</dbReference>
<dbReference type="Gene3D" id="1.10.510.10">
    <property type="entry name" value="Transferase(Phosphotransferase) domain 1"/>
    <property type="match status" value="1"/>
</dbReference>
<dbReference type="Pfam" id="PF00069">
    <property type="entry name" value="Pkinase"/>
    <property type="match status" value="1"/>
</dbReference>
<comment type="catalytic activity">
    <reaction evidence="8">
        <text>L-seryl-[protein] + ATP = O-phospho-L-seryl-[protein] + ADP + H(+)</text>
        <dbReference type="Rhea" id="RHEA:17989"/>
        <dbReference type="Rhea" id="RHEA-COMP:9863"/>
        <dbReference type="Rhea" id="RHEA-COMP:11604"/>
        <dbReference type="ChEBI" id="CHEBI:15378"/>
        <dbReference type="ChEBI" id="CHEBI:29999"/>
        <dbReference type="ChEBI" id="CHEBI:30616"/>
        <dbReference type="ChEBI" id="CHEBI:83421"/>
        <dbReference type="ChEBI" id="CHEBI:456216"/>
        <dbReference type="EC" id="2.7.11.1"/>
    </reaction>
</comment>
<keyword evidence="6" id="KW-0067">ATP-binding</keyword>
<feature type="region of interest" description="Disordered" evidence="9">
    <location>
        <begin position="424"/>
        <end position="502"/>
    </location>
</feature>
<evidence type="ECO:0000256" key="9">
    <source>
        <dbReference type="SAM" id="MobiDB-lite"/>
    </source>
</evidence>
<keyword evidence="3" id="KW-0808">Transferase</keyword>
<feature type="domain" description="Protein kinase" evidence="11">
    <location>
        <begin position="5"/>
        <end position="283"/>
    </location>
</feature>
<evidence type="ECO:0000256" key="3">
    <source>
        <dbReference type="ARBA" id="ARBA00022679"/>
    </source>
</evidence>
<dbReference type="PROSITE" id="PS51178">
    <property type="entry name" value="PASTA"/>
    <property type="match status" value="2"/>
</dbReference>
<dbReference type="Gene3D" id="3.30.10.20">
    <property type="match status" value="3"/>
</dbReference>
<gene>
    <name evidence="13" type="ORF">Ga0074812_13321</name>
</gene>
<keyword evidence="10" id="KW-0472">Membrane</keyword>
<dbReference type="SUPFAM" id="SSF56112">
    <property type="entry name" value="Protein kinase-like (PK-like)"/>
    <property type="match status" value="1"/>
</dbReference>
<feature type="domain" description="PASTA" evidence="12">
    <location>
        <begin position="556"/>
        <end position="625"/>
    </location>
</feature>
<evidence type="ECO:0000256" key="10">
    <source>
        <dbReference type="SAM" id="Phobius"/>
    </source>
</evidence>
<dbReference type="Proteomes" id="UP000198802">
    <property type="component" value="Unassembled WGS sequence"/>
</dbReference>
<organism evidence="13 14">
    <name type="scientific">Parafrankia irregularis</name>
    <dbReference type="NCBI Taxonomy" id="795642"/>
    <lineage>
        <taxon>Bacteria</taxon>
        <taxon>Bacillati</taxon>
        <taxon>Actinomycetota</taxon>
        <taxon>Actinomycetes</taxon>
        <taxon>Frankiales</taxon>
        <taxon>Frankiaceae</taxon>
        <taxon>Parafrankia</taxon>
    </lineage>
</organism>
<keyword evidence="10" id="KW-1133">Transmembrane helix</keyword>
<reference evidence="14" key="1">
    <citation type="submission" date="2015-11" db="EMBL/GenBank/DDBJ databases">
        <authorList>
            <person name="Varghese N."/>
        </authorList>
    </citation>
    <scope>NUCLEOTIDE SEQUENCE [LARGE SCALE GENOMIC DNA]</scope>
    <source>
        <strain evidence="14">DSM 45899</strain>
    </source>
</reference>
<keyword evidence="10" id="KW-0812">Transmembrane</keyword>
<dbReference type="SMART" id="SM00220">
    <property type="entry name" value="S_TKc"/>
    <property type="match status" value="1"/>
</dbReference>
<feature type="region of interest" description="Disordered" evidence="9">
    <location>
        <begin position="687"/>
        <end position="720"/>
    </location>
</feature>
<evidence type="ECO:0000256" key="6">
    <source>
        <dbReference type="ARBA" id="ARBA00022840"/>
    </source>
</evidence>
<keyword evidence="4" id="KW-0547">Nucleotide-binding</keyword>
<dbReference type="CDD" id="cd14014">
    <property type="entry name" value="STKc_PknB_like"/>
    <property type="match status" value="1"/>
</dbReference>
<dbReference type="EMBL" id="FAOZ01000033">
    <property type="protein sequence ID" value="CUU59897.1"/>
    <property type="molecule type" value="Genomic_DNA"/>
</dbReference>
<keyword evidence="5 13" id="KW-0418">Kinase</keyword>
<feature type="compositionally biased region" description="Low complexity" evidence="9">
    <location>
        <begin position="323"/>
        <end position="346"/>
    </location>
</feature>
<dbReference type="PANTHER" id="PTHR43289">
    <property type="entry name" value="MITOGEN-ACTIVATED PROTEIN KINASE KINASE KINASE 20-RELATED"/>
    <property type="match status" value="1"/>
</dbReference>
<protein>
    <recommendedName>
        <fullName evidence="1">non-specific serine/threonine protein kinase</fullName>
        <ecNumber evidence="1">2.7.11.1</ecNumber>
    </recommendedName>
</protein>
<dbReference type="PANTHER" id="PTHR43289:SF34">
    <property type="entry name" value="SERINE_THREONINE-PROTEIN KINASE YBDM-RELATED"/>
    <property type="match status" value="1"/>
</dbReference>